<evidence type="ECO:0000313" key="2">
    <source>
        <dbReference type="Proteomes" id="UP001177021"/>
    </source>
</evidence>
<dbReference type="Proteomes" id="UP001177021">
    <property type="component" value="Unassembled WGS sequence"/>
</dbReference>
<gene>
    <name evidence="1" type="ORF">MILVUS5_LOCUS28569</name>
</gene>
<comment type="caution">
    <text evidence="1">The sequence shown here is derived from an EMBL/GenBank/DDBJ whole genome shotgun (WGS) entry which is preliminary data.</text>
</comment>
<proteinExistence type="predicted"/>
<protein>
    <submittedName>
        <fullName evidence="1">Uncharacterized protein</fullName>
    </submittedName>
</protein>
<dbReference type="EMBL" id="CASHSV030000409">
    <property type="protein sequence ID" value="CAJ2663071.1"/>
    <property type="molecule type" value="Genomic_DNA"/>
</dbReference>
<sequence length="427" mass="49441">MDSISTSSEIEQLTVETSSLIHADSSQCYSPSNKESWESLVFESIKEIEDFYGNYAYHTGFCIRSMLKSKNNSQNKKSDKVHDVRYVCNKQDDESDFDYNWDYMMKNCFNGRSISDFRWLVQIHGSRTYWSSAWVKSYFTAGLKTTQLSESFNAFLRGFLQPDHSLVQFFSHFNIMVQRMRDNHVDLDFKAANTRTKNNYPNIQLMRSIVKKSHQLHWHLFIGKIQENLFPSFEDHARLDERVVTVDIRSKSFSCTCRMFENKDFLGRRVFKILEFLGGSVQYHCLKTIPGQYVLKRWTRDIFLHGVLEVGKKAEELLLSKEPPSPSKSSKAAAVGEPSAGVKSTAPKFKERPNPIKLKKRLQSGYEKARQRHKFLIQRKKQKRDDETLKKSDKKLGSFWIVVLGGVDDFVDDVVVLGGVDVVVLVE</sequence>
<accession>A0ACB0L171</accession>
<evidence type="ECO:0000313" key="1">
    <source>
        <dbReference type="EMBL" id="CAJ2663071.1"/>
    </source>
</evidence>
<organism evidence="1 2">
    <name type="scientific">Trifolium pratense</name>
    <name type="common">Red clover</name>
    <dbReference type="NCBI Taxonomy" id="57577"/>
    <lineage>
        <taxon>Eukaryota</taxon>
        <taxon>Viridiplantae</taxon>
        <taxon>Streptophyta</taxon>
        <taxon>Embryophyta</taxon>
        <taxon>Tracheophyta</taxon>
        <taxon>Spermatophyta</taxon>
        <taxon>Magnoliopsida</taxon>
        <taxon>eudicotyledons</taxon>
        <taxon>Gunneridae</taxon>
        <taxon>Pentapetalae</taxon>
        <taxon>rosids</taxon>
        <taxon>fabids</taxon>
        <taxon>Fabales</taxon>
        <taxon>Fabaceae</taxon>
        <taxon>Papilionoideae</taxon>
        <taxon>50 kb inversion clade</taxon>
        <taxon>NPAAA clade</taxon>
        <taxon>Hologalegina</taxon>
        <taxon>IRL clade</taxon>
        <taxon>Trifolieae</taxon>
        <taxon>Trifolium</taxon>
    </lineage>
</organism>
<reference evidence="1" key="1">
    <citation type="submission" date="2023-10" db="EMBL/GenBank/DDBJ databases">
        <authorList>
            <person name="Rodriguez Cubillos JULIANA M."/>
            <person name="De Vega J."/>
        </authorList>
    </citation>
    <scope>NUCLEOTIDE SEQUENCE</scope>
</reference>
<keyword evidence="2" id="KW-1185">Reference proteome</keyword>
<name>A0ACB0L171_TRIPR</name>